<dbReference type="AlphaFoldDB" id="A0A6A2YRQ6"/>
<dbReference type="PROSITE" id="PS00028">
    <property type="entry name" value="ZINC_FINGER_C2H2_1"/>
    <property type="match status" value="2"/>
</dbReference>
<accession>A0A6A2YRQ6</accession>
<name>A0A6A2YRQ6_HIBSY</name>
<comment type="similarity">
    <text evidence="1">Belongs to the JHDM3 histone demethylase family.</text>
</comment>
<evidence type="ECO:0000256" key="9">
    <source>
        <dbReference type="ARBA" id="ARBA00023004"/>
    </source>
</evidence>
<dbReference type="PANTHER" id="PTHR19818">
    <property type="entry name" value="ZINC FINGER PROTEIN ZIC AND GLI"/>
    <property type="match status" value="1"/>
</dbReference>
<evidence type="ECO:0000256" key="12">
    <source>
        <dbReference type="ARBA" id="ARBA00023242"/>
    </source>
</evidence>
<keyword evidence="5" id="KW-0862">Zinc</keyword>
<keyword evidence="10" id="KW-0805">Transcription regulation</keyword>
<dbReference type="GO" id="GO:0000981">
    <property type="term" value="F:DNA-binding transcription factor activity, RNA polymerase II-specific"/>
    <property type="evidence" value="ECO:0007669"/>
    <property type="project" value="TreeGrafter"/>
</dbReference>
<dbReference type="InterPro" id="IPR036236">
    <property type="entry name" value="Znf_C2H2_sf"/>
</dbReference>
<evidence type="ECO:0000256" key="15">
    <source>
        <dbReference type="PROSITE-ProRule" id="PRU00042"/>
    </source>
</evidence>
<dbReference type="PANTHER" id="PTHR19818:SF139">
    <property type="entry name" value="PAIR-RULE PROTEIN ODD-PAIRED"/>
    <property type="match status" value="1"/>
</dbReference>
<evidence type="ECO:0000256" key="11">
    <source>
        <dbReference type="ARBA" id="ARBA00023163"/>
    </source>
</evidence>
<dbReference type="GO" id="GO:0008270">
    <property type="term" value="F:zinc ion binding"/>
    <property type="evidence" value="ECO:0007669"/>
    <property type="project" value="UniProtKB-KW"/>
</dbReference>
<dbReference type="GO" id="GO:0009826">
    <property type="term" value="P:unidimensional cell growth"/>
    <property type="evidence" value="ECO:0007669"/>
    <property type="project" value="UniProtKB-ARBA"/>
</dbReference>
<evidence type="ECO:0000256" key="13">
    <source>
        <dbReference type="ARBA" id="ARBA00050682"/>
    </source>
</evidence>
<dbReference type="GO" id="GO:0000978">
    <property type="term" value="F:RNA polymerase II cis-regulatory region sequence-specific DNA binding"/>
    <property type="evidence" value="ECO:0007669"/>
    <property type="project" value="TreeGrafter"/>
</dbReference>
<proteinExistence type="inferred from homology"/>
<evidence type="ECO:0000256" key="5">
    <source>
        <dbReference type="ARBA" id="ARBA00022833"/>
    </source>
</evidence>
<dbReference type="GO" id="GO:0005634">
    <property type="term" value="C:nucleus"/>
    <property type="evidence" value="ECO:0007669"/>
    <property type="project" value="UniProtKB-ARBA"/>
</dbReference>
<reference evidence="17" key="1">
    <citation type="submission" date="2019-09" db="EMBL/GenBank/DDBJ databases">
        <title>Draft genome information of white flower Hibiscus syriacus.</title>
        <authorList>
            <person name="Kim Y.-M."/>
        </authorList>
    </citation>
    <scope>NUCLEOTIDE SEQUENCE [LARGE SCALE GENOMIC DNA]</scope>
    <source>
        <strain evidence="17">YM2019G1</strain>
    </source>
</reference>
<comment type="catalytic activity">
    <reaction evidence="13">
        <text>N(6),N(6)-dimethyl-L-lysyl(27)-[histone H3] + 2-oxoglutarate + O2 = N(6)-methyl-L-lysyl(27)-[histone H3] + formaldehyde + succinate + CO2</text>
        <dbReference type="Rhea" id="RHEA:60232"/>
        <dbReference type="Rhea" id="RHEA-COMP:15539"/>
        <dbReference type="Rhea" id="RHEA-COMP:15544"/>
        <dbReference type="ChEBI" id="CHEBI:15379"/>
        <dbReference type="ChEBI" id="CHEBI:16526"/>
        <dbReference type="ChEBI" id="CHEBI:16810"/>
        <dbReference type="ChEBI" id="CHEBI:16842"/>
        <dbReference type="ChEBI" id="CHEBI:30031"/>
        <dbReference type="ChEBI" id="CHEBI:61929"/>
        <dbReference type="ChEBI" id="CHEBI:61976"/>
    </reaction>
    <physiologicalReaction direction="left-to-right" evidence="13">
        <dbReference type="Rhea" id="RHEA:60233"/>
    </physiologicalReaction>
</comment>
<gene>
    <name evidence="17" type="ORF">F3Y22_tig00111276pilonHSYRG00121</name>
</gene>
<dbReference type="GO" id="GO:0048580">
    <property type="term" value="P:regulation of post-embryonic development"/>
    <property type="evidence" value="ECO:0007669"/>
    <property type="project" value="UniProtKB-ARBA"/>
</dbReference>
<dbReference type="GO" id="GO:0040029">
    <property type="term" value="P:epigenetic regulation of gene expression"/>
    <property type="evidence" value="ECO:0007669"/>
    <property type="project" value="UniProtKB-ARBA"/>
</dbReference>
<dbReference type="GO" id="GO:0009741">
    <property type="term" value="P:response to brassinosteroid"/>
    <property type="evidence" value="ECO:0007669"/>
    <property type="project" value="UniProtKB-ARBA"/>
</dbReference>
<keyword evidence="7" id="KW-0223">Dioxygenase</keyword>
<evidence type="ECO:0000313" key="18">
    <source>
        <dbReference type="Proteomes" id="UP000436088"/>
    </source>
</evidence>
<evidence type="ECO:0000256" key="8">
    <source>
        <dbReference type="ARBA" id="ARBA00023002"/>
    </source>
</evidence>
<dbReference type="GO" id="GO:2000028">
    <property type="term" value="P:regulation of photoperiodism, flowering"/>
    <property type="evidence" value="ECO:0007669"/>
    <property type="project" value="UniProtKB-ARBA"/>
</dbReference>
<comment type="catalytic activity">
    <reaction evidence="14">
        <text>N(6),N(6),N(6)-trimethyl-L-lysyl(27)-[histone H3] + 2-oxoglutarate + O2 = N(6),N(6)-dimethyl-L-lysyl(27)-[histone H3] + formaldehyde + succinate + CO2</text>
        <dbReference type="Rhea" id="RHEA:60228"/>
        <dbReference type="Rhea" id="RHEA-COMP:15535"/>
        <dbReference type="Rhea" id="RHEA-COMP:15539"/>
        <dbReference type="ChEBI" id="CHEBI:15379"/>
        <dbReference type="ChEBI" id="CHEBI:16526"/>
        <dbReference type="ChEBI" id="CHEBI:16810"/>
        <dbReference type="ChEBI" id="CHEBI:16842"/>
        <dbReference type="ChEBI" id="CHEBI:30031"/>
        <dbReference type="ChEBI" id="CHEBI:61961"/>
        <dbReference type="ChEBI" id="CHEBI:61976"/>
    </reaction>
    <physiologicalReaction direction="left-to-right" evidence="14">
        <dbReference type="Rhea" id="RHEA:60229"/>
    </physiologicalReaction>
</comment>
<evidence type="ECO:0000256" key="3">
    <source>
        <dbReference type="ARBA" id="ARBA00022737"/>
    </source>
</evidence>
<evidence type="ECO:0000256" key="10">
    <source>
        <dbReference type="ARBA" id="ARBA00023015"/>
    </source>
</evidence>
<evidence type="ECO:0000256" key="14">
    <source>
        <dbReference type="ARBA" id="ARBA00051751"/>
    </source>
</evidence>
<evidence type="ECO:0000256" key="2">
    <source>
        <dbReference type="ARBA" id="ARBA00022723"/>
    </source>
</evidence>
<keyword evidence="3" id="KW-0677">Repeat</keyword>
<protein>
    <submittedName>
        <fullName evidence="17">Acyl-CoA N-acyltransferases (NAT) superfamily protein</fullName>
    </submittedName>
</protein>
<dbReference type="FunFam" id="3.30.160.60:FF:000747">
    <property type="entry name" value="Probable lysine-specific demethylase ELF6"/>
    <property type="match status" value="1"/>
</dbReference>
<dbReference type="GO" id="GO:0016746">
    <property type="term" value="F:acyltransferase activity"/>
    <property type="evidence" value="ECO:0007669"/>
    <property type="project" value="UniProtKB-KW"/>
</dbReference>
<dbReference type="InterPro" id="IPR050329">
    <property type="entry name" value="GLI_C2H2-zinc-finger"/>
</dbReference>
<dbReference type="PROSITE" id="PS50157">
    <property type="entry name" value="ZINC_FINGER_C2H2_2"/>
    <property type="match status" value="2"/>
</dbReference>
<dbReference type="SMART" id="SM00355">
    <property type="entry name" value="ZnF_C2H2"/>
    <property type="match status" value="3"/>
</dbReference>
<dbReference type="InterPro" id="IPR013087">
    <property type="entry name" value="Znf_C2H2_type"/>
</dbReference>
<comment type="caution">
    <text evidence="17">The sequence shown here is derived from an EMBL/GenBank/DDBJ whole genome shotgun (WGS) entry which is preliminary data.</text>
</comment>
<evidence type="ECO:0000259" key="16">
    <source>
        <dbReference type="PROSITE" id="PS50157"/>
    </source>
</evidence>
<dbReference type="GO" id="GO:0010628">
    <property type="term" value="P:positive regulation of gene expression"/>
    <property type="evidence" value="ECO:0007669"/>
    <property type="project" value="UniProtKB-ARBA"/>
</dbReference>
<keyword evidence="4 15" id="KW-0863">Zinc-finger</keyword>
<sequence>MWDPLLLPCVRKDSELPSGTATDSTMLQENVSDIHSEDKSNQKNLLDEMSFYMENLNYLYSNDDDLTCDLQVDSGTLACVACGILGYPFMSVVQPCEGATMELIPANHLSCQSPTVLKPNNIHSCPVEGSISDNFNHVDLSLPSKDSPFPSITKHAVQVDELLQSKGGAKMLVICHSDYQKIKAQAIPVADAIGIPFNFNDVPLDSSSEEDLNLINFAIDDEHDQIQEDWTTELGVNLRYCVKVQKNSPFKQVQHALPLSGLFNDKYSSSELLNDKWKSRKYRSKGKLDHPSPSKPHESVEMEVDEILVEKLDSNISKYGLKIIQYSRRKKRKPDFSTGAGGVSEPLKNDLPKEDLAASSQLLDEHGGNKSKINTRSESIRTQLEVLTTSVVQKDQNKILEELDLDHETRSLTACASFQKECEIKLTESNIASDEIFPAAECSKHCISVDHERYVENTATGTQVCNSLSEGQVEKLASGYGLMNLGNSASSRSAQRCNGTFDKGLEDITIQKFSINSCMTSENEVQQETESTSKNNYKAMLRSEDQKEPSVAADSFDGITYENKAQKQEIQINASKEGGIDQSSNLYDEVLQETQATKRTVGDEVITGSDLPIQEKHPTHVVIEDCSEVHQDSSSQDKPCAAGTADEETVSLYQKTIARETGTTLNVNDGNGDCSLEENGDHESVMADCKSSVIPCEGLRRRARKDATSGLNAGCHMSFETKDELRLHKRNWCSYDGCGKKFRSHKYAILHQRVHDDDRPLKCPWKGCSMSFKWAWARIEHIRVHTGELPYQCKVEGCGLSFKFVSDYSRYRRKTGHYMNSSA</sequence>
<dbReference type="SUPFAM" id="SSF57667">
    <property type="entry name" value="beta-beta-alpha zinc fingers"/>
    <property type="match status" value="2"/>
</dbReference>
<feature type="domain" description="C2H2-type" evidence="16">
    <location>
        <begin position="731"/>
        <end position="760"/>
    </location>
</feature>
<keyword evidence="12" id="KW-0539">Nucleus</keyword>
<feature type="domain" description="C2H2-type" evidence="16">
    <location>
        <begin position="761"/>
        <end position="790"/>
    </location>
</feature>
<evidence type="ECO:0000256" key="1">
    <source>
        <dbReference type="ARBA" id="ARBA00009711"/>
    </source>
</evidence>
<evidence type="ECO:0000256" key="4">
    <source>
        <dbReference type="ARBA" id="ARBA00022771"/>
    </source>
</evidence>
<evidence type="ECO:0000256" key="6">
    <source>
        <dbReference type="ARBA" id="ARBA00022853"/>
    </source>
</evidence>
<dbReference type="GO" id="GO:0045944">
    <property type="term" value="P:positive regulation of transcription by RNA polymerase II"/>
    <property type="evidence" value="ECO:0007669"/>
    <property type="project" value="UniProtKB-ARBA"/>
</dbReference>
<evidence type="ECO:0000313" key="17">
    <source>
        <dbReference type="EMBL" id="KAE8682054.1"/>
    </source>
</evidence>
<dbReference type="EMBL" id="VEPZ02001292">
    <property type="protein sequence ID" value="KAE8682054.1"/>
    <property type="molecule type" value="Genomic_DNA"/>
</dbReference>
<keyword evidence="11" id="KW-0804">Transcription</keyword>
<keyword evidence="18" id="KW-1185">Reference proteome</keyword>
<keyword evidence="9" id="KW-0408">Iron</keyword>
<organism evidence="17 18">
    <name type="scientific">Hibiscus syriacus</name>
    <name type="common">Rose of Sharon</name>
    <dbReference type="NCBI Taxonomy" id="106335"/>
    <lineage>
        <taxon>Eukaryota</taxon>
        <taxon>Viridiplantae</taxon>
        <taxon>Streptophyta</taxon>
        <taxon>Embryophyta</taxon>
        <taxon>Tracheophyta</taxon>
        <taxon>Spermatophyta</taxon>
        <taxon>Magnoliopsida</taxon>
        <taxon>eudicotyledons</taxon>
        <taxon>Gunneridae</taxon>
        <taxon>Pentapetalae</taxon>
        <taxon>rosids</taxon>
        <taxon>malvids</taxon>
        <taxon>Malvales</taxon>
        <taxon>Malvaceae</taxon>
        <taxon>Malvoideae</taxon>
        <taxon>Hibiscus</taxon>
    </lineage>
</organism>
<keyword evidence="6" id="KW-0156">Chromatin regulator</keyword>
<keyword evidence="8" id="KW-0560">Oxidoreductase</keyword>
<dbReference type="Gene3D" id="3.30.160.60">
    <property type="entry name" value="Classic Zinc Finger"/>
    <property type="match status" value="1"/>
</dbReference>
<evidence type="ECO:0000256" key="7">
    <source>
        <dbReference type="ARBA" id="ARBA00022964"/>
    </source>
</evidence>
<dbReference type="GO" id="GO:0071558">
    <property type="term" value="F:histone H3K27me2/H3K27me3 demethylase activity"/>
    <property type="evidence" value="ECO:0007669"/>
    <property type="project" value="UniProtKB-ARBA"/>
</dbReference>
<dbReference type="Proteomes" id="UP000436088">
    <property type="component" value="Unassembled WGS sequence"/>
</dbReference>
<keyword evidence="2" id="KW-0479">Metal-binding</keyword>